<evidence type="ECO:0000313" key="2">
    <source>
        <dbReference type="Proteomes" id="UP000664795"/>
    </source>
</evidence>
<name>A0A939G9M7_9BACT</name>
<protein>
    <submittedName>
        <fullName evidence="1">Uncharacterized protein</fullName>
    </submittedName>
</protein>
<organism evidence="1 2">
    <name type="scientific">Fibrella aquatilis</name>
    <dbReference type="NCBI Taxonomy" id="2817059"/>
    <lineage>
        <taxon>Bacteria</taxon>
        <taxon>Pseudomonadati</taxon>
        <taxon>Bacteroidota</taxon>
        <taxon>Cytophagia</taxon>
        <taxon>Cytophagales</taxon>
        <taxon>Spirosomataceae</taxon>
        <taxon>Fibrella</taxon>
    </lineage>
</organism>
<proteinExistence type="predicted"/>
<comment type="caution">
    <text evidence="1">The sequence shown here is derived from an EMBL/GenBank/DDBJ whole genome shotgun (WGS) entry which is preliminary data.</text>
</comment>
<accession>A0A939G9M7</accession>
<evidence type="ECO:0000313" key="1">
    <source>
        <dbReference type="EMBL" id="MBO0933545.1"/>
    </source>
</evidence>
<keyword evidence="2" id="KW-1185">Reference proteome</keyword>
<reference evidence="1 2" key="1">
    <citation type="submission" date="2021-03" db="EMBL/GenBank/DDBJ databases">
        <title>Fibrella sp. HMF5036 genome sequencing and assembly.</title>
        <authorList>
            <person name="Kang H."/>
            <person name="Kim H."/>
            <person name="Bae S."/>
            <person name="Joh K."/>
        </authorList>
    </citation>
    <scope>NUCLEOTIDE SEQUENCE [LARGE SCALE GENOMIC DNA]</scope>
    <source>
        <strain evidence="1 2">HMF5036</strain>
    </source>
</reference>
<dbReference type="Proteomes" id="UP000664795">
    <property type="component" value="Unassembled WGS sequence"/>
</dbReference>
<dbReference type="AlphaFoldDB" id="A0A939G9M7"/>
<sequence>MAGNVNFQLRPQISYVVNSRLSLNAYFDRSFNDPLVTNSFIRATTAGGIQARFNLAQ</sequence>
<dbReference type="EMBL" id="JAFMYU010000020">
    <property type="protein sequence ID" value="MBO0933545.1"/>
    <property type="molecule type" value="Genomic_DNA"/>
</dbReference>
<gene>
    <name evidence="1" type="ORF">J2I48_21225</name>
</gene>